<comment type="caution">
    <text evidence="6">The sequence shown here is derived from an EMBL/GenBank/DDBJ whole genome shotgun (WGS) entry which is preliminary data.</text>
</comment>
<dbReference type="PANTHER" id="PTHR43483">
    <property type="entry name" value="MEMBRANE TRANSPORTER PROTEIN HI_0806-RELATED"/>
    <property type="match status" value="1"/>
</dbReference>
<feature type="transmembrane region" description="Helical" evidence="5">
    <location>
        <begin position="135"/>
        <end position="160"/>
    </location>
</feature>
<dbReference type="RefSeq" id="WP_158368770.1">
    <property type="nucleotide sequence ID" value="NZ_JAOQJU010000003.1"/>
</dbReference>
<evidence type="ECO:0000313" key="6">
    <source>
        <dbReference type="EMBL" id="MCU6685906.1"/>
    </source>
</evidence>
<evidence type="ECO:0000256" key="5">
    <source>
        <dbReference type="RuleBase" id="RU363041"/>
    </source>
</evidence>
<sequence>MSVAKILVWVLIIWTAVFGVYYVRDVLKHKEDFKSVKYIPAIIIGALANFFDTLGIGSYATSTTAFKFTKTCPDDLIPGTLNVAYAIPVVTEAVVFIQKVTVDPLTLVLMIGAAVLGAVIGASVVSKWDLKKVRIALGCALIALAIVMICKLTGIGPFGIVGTASGLTGAKLVIGVLINFVLGALMIVGLGLYAPCMALCLLLGLSADIAFPIMMGSCAFLMPSAGIKFVKEGKYNRATSLVLTISGVIGVLVACFIITSLPLTVLTWIVTAVMIICAIIFFKDATKA</sequence>
<organism evidence="6 7">
    <name type="scientific">Dorea acetigenes</name>
    <dbReference type="NCBI Taxonomy" id="2981787"/>
    <lineage>
        <taxon>Bacteria</taxon>
        <taxon>Bacillati</taxon>
        <taxon>Bacillota</taxon>
        <taxon>Clostridia</taxon>
        <taxon>Lachnospirales</taxon>
        <taxon>Lachnospiraceae</taxon>
        <taxon>Dorea</taxon>
    </lineage>
</organism>
<evidence type="ECO:0000256" key="3">
    <source>
        <dbReference type="ARBA" id="ARBA00022989"/>
    </source>
</evidence>
<reference evidence="6 7" key="1">
    <citation type="journal article" date="2021" name="ISME Commun">
        <title>Automated analysis of genomic sequences facilitates high-throughput and comprehensive description of bacteria.</title>
        <authorList>
            <person name="Hitch T.C.A."/>
        </authorList>
    </citation>
    <scope>NUCLEOTIDE SEQUENCE [LARGE SCALE GENOMIC DNA]</scope>
    <source>
        <strain evidence="6 7">Sanger_03</strain>
    </source>
</reference>
<comment type="subcellular location">
    <subcellularLocation>
        <location evidence="5">Cell membrane</location>
        <topology evidence="5">Multi-pass membrane protein</topology>
    </subcellularLocation>
    <subcellularLocation>
        <location evidence="1">Membrane</location>
        <topology evidence="1">Multi-pass membrane protein</topology>
    </subcellularLocation>
</comment>
<protein>
    <recommendedName>
        <fullName evidence="5">Probable membrane transporter protein</fullName>
    </recommendedName>
</protein>
<evidence type="ECO:0000256" key="1">
    <source>
        <dbReference type="ARBA" id="ARBA00004141"/>
    </source>
</evidence>
<keyword evidence="4 5" id="KW-0472">Membrane</keyword>
<evidence type="ECO:0000256" key="4">
    <source>
        <dbReference type="ARBA" id="ARBA00023136"/>
    </source>
</evidence>
<feature type="transmembrane region" description="Helical" evidence="5">
    <location>
        <begin position="104"/>
        <end position="123"/>
    </location>
</feature>
<keyword evidence="7" id="KW-1185">Reference proteome</keyword>
<feature type="transmembrane region" description="Helical" evidence="5">
    <location>
        <begin position="265"/>
        <end position="282"/>
    </location>
</feature>
<feature type="transmembrane region" description="Helical" evidence="5">
    <location>
        <begin position="241"/>
        <end position="259"/>
    </location>
</feature>
<feature type="transmembrane region" description="Helical" evidence="5">
    <location>
        <begin position="201"/>
        <end position="221"/>
    </location>
</feature>
<dbReference type="PANTHER" id="PTHR43483:SF3">
    <property type="entry name" value="MEMBRANE TRANSPORTER PROTEIN HI_0806-RELATED"/>
    <property type="match status" value="1"/>
</dbReference>
<evidence type="ECO:0000313" key="7">
    <source>
        <dbReference type="Proteomes" id="UP001652431"/>
    </source>
</evidence>
<keyword evidence="3 5" id="KW-1133">Transmembrane helix</keyword>
<keyword evidence="5" id="KW-1003">Cell membrane</keyword>
<dbReference type="EMBL" id="JAOQJU010000003">
    <property type="protein sequence ID" value="MCU6685906.1"/>
    <property type="molecule type" value="Genomic_DNA"/>
</dbReference>
<keyword evidence="2 5" id="KW-0812">Transmembrane</keyword>
<accession>A0ABT2RKN8</accession>
<feature type="transmembrane region" description="Helical" evidence="5">
    <location>
        <begin position="172"/>
        <end position="195"/>
    </location>
</feature>
<name>A0ABT2RKN8_9FIRM</name>
<dbReference type="Proteomes" id="UP001652431">
    <property type="component" value="Unassembled WGS sequence"/>
</dbReference>
<dbReference type="InterPro" id="IPR002781">
    <property type="entry name" value="TM_pro_TauE-like"/>
</dbReference>
<evidence type="ECO:0000256" key="2">
    <source>
        <dbReference type="ARBA" id="ARBA00022692"/>
    </source>
</evidence>
<proteinExistence type="inferred from homology"/>
<comment type="similarity">
    <text evidence="5">Belongs to the 4-toluene sulfonate uptake permease (TSUP) (TC 2.A.102) family.</text>
</comment>
<gene>
    <name evidence="6" type="ORF">OCV99_04895</name>
</gene>
<feature type="transmembrane region" description="Helical" evidence="5">
    <location>
        <begin position="35"/>
        <end position="56"/>
    </location>
</feature>
<feature type="transmembrane region" description="Helical" evidence="5">
    <location>
        <begin position="6"/>
        <end position="23"/>
    </location>
</feature>
<dbReference type="Pfam" id="PF01925">
    <property type="entry name" value="TauE"/>
    <property type="match status" value="1"/>
</dbReference>